<dbReference type="Pfam" id="PF02142">
    <property type="entry name" value="MGS"/>
    <property type="match status" value="1"/>
</dbReference>
<dbReference type="SMART" id="SM00851">
    <property type="entry name" value="MGS"/>
    <property type="match status" value="1"/>
</dbReference>
<organism evidence="2">
    <name type="scientific">marine metagenome</name>
    <dbReference type="NCBI Taxonomy" id="408172"/>
    <lineage>
        <taxon>unclassified sequences</taxon>
        <taxon>metagenomes</taxon>
        <taxon>ecological metagenomes</taxon>
    </lineage>
</organism>
<dbReference type="GO" id="GO:0004643">
    <property type="term" value="F:phosphoribosylaminoimidazolecarboxamide formyltransferase activity"/>
    <property type="evidence" value="ECO:0007669"/>
    <property type="project" value="InterPro"/>
</dbReference>
<dbReference type="GO" id="GO:0003937">
    <property type="term" value="F:IMP cyclohydrolase activity"/>
    <property type="evidence" value="ECO:0007669"/>
    <property type="project" value="InterPro"/>
</dbReference>
<sequence length="94" mass="10233">MINNPILHQNNIKISRALISVFDKTGIVDLAKSLHELGVEILSTGGTAKTLRGDNIPVDDVSNYTQFPEIMDGRVKTINPLIEGGILGLRDKHA</sequence>
<dbReference type="EMBL" id="UINC01030470">
    <property type="protein sequence ID" value="SVB14925.1"/>
    <property type="molecule type" value="Genomic_DNA"/>
</dbReference>
<dbReference type="PROSITE" id="PS51855">
    <property type="entry name" value="MGS"/>
    <property type="match status" value="1"/>
</dbReference>
<dbReference type="PANTHER" id="PTHR11692">
    <property type="entry name" value="BIFUNCTIONAL PURINE BIOSYNTHESIS PROTEIN PURH"/>
    <property type="match status" value="1"/>
</dbReference>
<dbReference type="Gene3D" id="3.40.50.1380">
    <property type="entry name" value="Methylglyoxal synthase-like domain"/>
    <property type="match status" value="1"/>
</dbReference>
<dbReference type="InterPro" id="IPR011607">
    <property type="entry name" value="MGS-like_dom"/>
</dbReference>
<dbReference type="InterPro" id="IPR002695">
    <property type="entry name" value="PurH-like"/>
</dbReference>
<proteinExistence type="predicted"/>
<dbReference type="AlphaFoldDB" id="A0A382BMB1"/>
<reference evidence="2" key="1">
    <citation type="submission" date="2018-05" db="EMBL/GenBank/DDBJ databases">
        <authorList>
            <person name="Lanie J.A."/>
            <person name="Ng W.-L."/>
            <person name="Kazmierczak K.M."/>
            <person name="Andrzejewski T.M."/>
            <person name="Davidsen T.M."/>
            <person name="Wayne K.J."/>
            <person name="Tettelin H."/>
            <person name="Glass J.I."/>
            <person name="Rusch D."/>
            <person name="Podicherti R."/>
            <person name="Tsui H.-C.T."/>
            <person name="Winkler M.E."/>
        </authorList>
    </citation>
    <scope>NUCLEOTIDE SEQUENCE</scope>
</reference>
<dbReference type="SUPFAM" id="SSF52335">
    <property type="entry name" value="Methylglyoxal synthase-like"/>
    <property type="match status" value="1"/>
</dbReference>
<accession>A0A382BMB1</accession>
<protein>
    <recommendedName>
        <fullName evidence="1">MGS-like domain-containing protein</fullName>
    </recommendedName>
</protein>
<name>A0A382BMB1_9ZZZZ</name>
<evidence type="ECO:0000259" key="1">
    <source>
        <dbReference type="PROSITE" id="PS51855"/>
    </source>
</evidence>
<feature type="non-terminal residue" evidence="2">
    <location>
        <position position="94"/>
    </location>
</feature>
<dbReference type="InterPro" id="IPR036914">
    <property type="entry name" value="MGS-like_dom_sf"/>
</dbReference>
<dbReference type="GO" id="GO:0006189">
    <property type="term" value="P:'de novo' IMP biosynthetic process"/>
    <property type="evidence" value="ECO:0007669"/>
    <property type="project" value="TreeGrafter"/>
</dbReference>
<dbReference type="PANTHER" id="PTHR11692:SF0">
    <property type="entry name" value="BIFUNCTIONAL PURINE BIOSYNTHESIS PROTEIN ATIC"/>
    <property type="match status" value="1"/>
</dbReference>
<feature type="domain" description="MGS-like" evidence="1">
    <location>
        <begin position="7"/>
        <end position="94"/>
    </location>
</feature>
<gene>
    <name evidence="2" type="ORF">METZ01_LOCUS167779</name>
</gene>
<dbReference type="GO" id="GO:0005829">
    <property type="term" value="C:cytosol"/>
    <property type="evidence" value="ECO:0007669"/>
    <property type="project" value="TreeGrafter"/>
</dbReference>
<evidence type="ECO:0000313" key="2">
    <source>
        <dbReference type="EMBL" id="SVB14925.1"/>
    </source>
</evidence>